<dbReference type="InterPro" id="IPR036865">
    <property type="entry name" value="CRAL-TRIO_dom_sf"/>
</dbReference>
<dbReference type="RefSeq" id="XP_026688790.1">
    <property type="nucleotide sequence ID" value="XM_026832989.1"/>
</dbReference>
<dbReference type="AlphaFoldDB" id="A0A3Q0JPM4"/>
<proteinExistence type="predicted"/>
<feature type="domain" description="CRAL-TRIO" evidence="1">
    <location>
        <begin position="1"/>
        <end position="68"/>
    </location>
</feature>
<name>A0A3Q0JPM4_DIACI</name>
<organism evidence="2 3">
    <name type="scientific">Diaphorina citri</name>
    <name type="common">Asian citrus psyllid</name>
    <dbReference type="NCBI Taxonomy" id="121845"/>
    <lineage>
        <taxon>Eukaryota</taxon>
        <taxon>Metazoa</taxon>
        <taxon>Ecdysozoa</taxon>
        <taxon>Arthropoda</taxon>
        <taxon>Hexapoda</taxon>
        <taxon>Insecta</taxon>
        <taxon>Pterygota</taxon>
        <taxon>Neoptera</taxon>
        <taxon>Paraneoptera</taxon>
        <taxon>Hemiptera</taxon>
        <taxon>Sternorrhyncha</taxon>
        <taxon>Psylloidea</taxon>
        <taxon>Psyllidae</taxon>
        <taxon>Diaphorininae</taxon>
        <taxon>Diaphorina</taxon>
    </lineage>
</organism>
<protein>
    <submittedName>
        <fullName evidence="3">Uncharacterized protein LOC113473304 isoform X2</fullName>
    </submittedName>
</protein>
<accession>A0A3Q0JPM4</accession>
<evidence type="ECO:0000313" key="3">
    <source>
        <dbReference type="RefSeq" id="XP_026688790.1"/>
    </source>
</evidence>
<keyword evidence="2" id="KW-1185">Reference proteome</keyword>
<dbReference type="SUPFAM" id="SSF52087">
    <property type="entry name" value="CRAL/TRIO domain"/>
    <property type="match status" value="1"/>
</dbReference>
<sequence>MDATGFGLGHMTAITPSFLKQVFSYFVDGANVSIVEINIINVNVFVEKLVFLIKALTPPIVYERVSFYYMYLVLTHFVRVNSSTLLGFRVPTEREIQDKIVR</sequence>
<reference evidence="3" key="1">
    <citation type="submission" date="2025-08" db="UniProtKB">
        <authorList>
            <consortium name="RefSeq"/>
        </authorList>
    </citation>
    <scope>IDENTIFICATION</scope>
</reference>
<evidence type="ECO:0000313" key="2">
    <source>
        <dbReference type="Proteomes" id="UP000079169"/>
    </source>
</evidence>
<dbReference type="Gene3D" id="3.40.525.10">
    <property type="entry name" value="CRAL-TRIO lipid binding domain"/>
    <property type="match status" value="1"/>
</dbReference>
<evidence type="ECO:0000259" key="1">
    <source>
        <dbReference type="Pfam" id="PF00650"/>
    </source>
</evidence>
<dbReference type="InterPro" id="IPR001251">
    <property type="entry name" value="CRAL-TRIO_dom"/>
</dbReference>
<dbReference type="Proteomes" id="UP000079169">
    <property type="component" value="Unplaced"/>
</dbReference>
<dbReference type="GeneID" id="113473304"/>
<gene>
    <name evidence="3" type="primary">LOC113473304</name>
</gene>
<dbReference type="Pfam" id="PF00650">
    <property type="entry name" value="CRAL_TRIO"/>
    <property type="match status" value="1"/>
</dbReference>